<name>A0A5J4R2L5_9ZZZZ</name>
<gene>
    <name evidence="9" type="ORF">EZS27_023454</name>
</gene>
<dbReference type="InterPro" id="IPR039426">
    <property type="entry name" value="TonB-dep_rcpt-like"/>
</dbReference>
<dbReference type="InterPro" id="IPR036942">
    <property type="entry name" value="Beta-barrel_TonB_sf"/>
</dbReference>
<dbReference type="InterPro" id="IPR000531">
    <property type="entry name" value="Beta-barrel_TonB"/>
</dbReference>
<dbReference type="InterPro" id="IPR023997">
    <property type="entry name" value="TonB-dep_OMP_SusC/RagA_CS"/>
</dbReference>
<dbReference type="InterPro" id="IPR012910">
    <property type="entry name" value="Plug_dom"/>
</dbReference>
<feature type="domain" description="TonB-dependent receptor plug" evidence="8">
    <location>
        <begin position="131"/>
        <end position="254"/>
    </location>
</feature>
<keyword evidence="9" id="KW-0675">Receptor</keyword>
<comment type="caution">
    <text evidence="9">The sequence shown here is derived from an EMBL/GenBank/DDBJ whole genome shotgun (WGS) entry which is preliminary data.</text>
</comment>
<dbReference type="Pfam" id="PF07715">
    <property type="entry name" value="Plug"/>
    <property type="match status" value="1"/>
</dbReference>
<feature type="domain" description="TonB-dependent receptor-like beta-barrel" evidence="7">
    <location>
        <begin position="431"/>
        <end position="927"/>
    </location>
</feature>
<dbReference type="NCBIfam" id="TIGR04056">
    <property type="entry name" value="OMP_RagA_SusC"/>
    <property type="match status" value="1"/>
</dbReference>
<dbReference type="Pfam" id="PF13715">
    <property type="entry name" value="CarbopepD_reg_2"/>
    <property type="match status" value="1"/>
</dbReference>
<keyword evidence="2" id="KW-0813">Transport</keyword>
<dbReference type="SUPFAM" id="SSF56935">
    <property type="entry name" value="Porins"/>
    <property type="match status" value="1"/>
</dbReference>
<dbReference type="NCBIfam" id="TIGR04057">
    <property type="entry name" value="SusC_RagA_signa"/>
    <property type="match status" value="1"/>
</dbReference>
<evidence type="ECO:0000256" key="3">
    <source>
        <dbReference type="ARBA" id="ARBA00022692"/>
    </source>
</evidence>
<evidence type="ECO:0000256" key="4">
    <source>
        <dbReference type="ARBA" id="ARBA00023077"/>
    </source>
</evidence>
<keyword evidence="6" id="KW-0998">Cell outer membrane</keyword>
<accession>A0A5J4R2L5</accession>
<evidence type="ECO:0000256" key="6">
    <source>
        <dbReference type="ARBA" id="ARBA00023237"/>
    </source>
</evidence>
<dbReference type="Gene3D" id="2.170.130.10">
    <property type="entry name" value="TonB-dependent receptor, plug domain"/>
    <property type="match status" value="1"/>
</dbReference>
<evidence type="ECO:0000256" key="1">
    <source>
        <dbReference type="ARBA" id="ARBA00004571"/>
    </source>
</evidence>
<dbReference type="InterPro" id="IPR037066">
    <property type="entry name" value="Plug_dom_sf"/>
</dbReference>
<dbReference type="Gene3D" id="2.60.40.1120">
    <property type="entry name" value="Carboxypeptidase-like, regulatory domain"/>
    <property type="match status" value="1"/>
</dbReference>
<sequence length="1032" mass="112956">MAKLLKFIHVRTHFLYGICVVLFVGLLSLPVFAQQGRTRIEGRVINEKTNEPIIGANVLLPAEHAGTITNSNGVFTLTAKSLPATIAVNYIGYWTQEVEIYESVEPITITLRENVGLLKEVVVIGYGTQKRKELTGSITSVSKESLSQIATSFDNLLGGAVSGLNITQSSGQPGSTSSIRIRGGNSINGGNEPLYVIDGIIVYNNSSSTSAGISRIDGGLNPLAAINPNDIESIEVLKDVSATAIYGSRGANGVIIVTTKSGKKGNNNIEYQYTAGWQQINKKLDLLSASEWAKLYKEVFPTSPFANSSDSELAQLGEGTDWQDAAFRTASTQNHQITLSGGDEKSRYLISGNFSDQDGIIINTNFKRYTGRLNYDRDLFSNFTVGLNVSASKLDQNGVSDFSGLYVSQVSNSIDLVLRIPQIVPIRNADGSFNYNNPYEQGDLAYEGITVNPISDLYNSVSQTKTNALIGNFYARYAILPSLIAKISVGTNLNNTTQNFFAPPSSAAGFFKNYNGYGSVGNKRTDAWQAEYTLNYNKQINKRHYIDLLAGYTTQTTAVEYATASASSFANEQLSYHNLQGGSGSVSPTSGGSESILNSVLGRVNYSYLGRYNLTATIRADGSSRFARNHKWGYFPSVGLSWNINEESFLRNNKAVSDFKLRASTGTVGNQEIGDYRYEATYSTRRYAFNDIIVIGYARSNAENPDLKWEKTTQHNIGFDLSLFNYRLTFVGDVYYKKTSDLLLNIPVEITTGFSSQLKNIGNVTNKGIEFEVKGNIVDTKNFNWNLSANIAKNNNEITSLGALDHVDQSSRILQVGKPLGSFYALVFDGVVQTGEKANVPVPSWKTNVQPGDVKYADQNNDNKITIDDDRAIVGSVQPDFTYGFSTTLRYKAFSLFASFQGTQGNDVINSLRQSLESPNLSYNLLATLVDRWTPTNPSNTIPKAANTTTIRLDSRYIEDASFLKLRNVTLSYTLPIKIQAAPTTKFRVFAAGQNLLTFTKYSGYDPEISSGTDSGAYPTAKSFSFGVNISY</sequence>
<evidence type="ECO:0000259" key="7">
    <source>
        <dbReference type="Pfam" id="PF00593"/>
    </source>
</evidence>
<keyword evidence="3" id="KW-0812">Transmembrane</keyword>
<keyword evidence="5" id="KW-0472">Membrane</keyword>
<reference evidence="9" key="1">
    <citation type="submission" date="2019-03" db="EMBL/GenBank/DDBJ databases">
        <title>Single cell metagenomics reveals metabolic interactions within the superorganism composed of flagellate Streblomastix strix and complex community of Bacteroidetes bacteria on its surface.</title>
        <authorList>
            <person name="Treitli S.C."/>
            <person name="Kolisko M."/>
            <person name="Husnik F."/>
            <person name="Keeling P."/>
            <person name="Hampl V."/>
        </authorList>
    </citation>
    <scope>NUCLEOTIDE SEQUENCE</scope>
    <source>
        <strain evidence="9">STM</strain>
    </source>
</reference>
<dbReference type="EMBL" id="SNRY01001969">
    <property type="protein sequence ID" value="KAA6327570.1"/>
    <property type="molecule type" value="Genomic_DNA"/>
</dbReference>
<dbReference type="PROSITE" id="PS52016">
    <property type="entry name" value="TONB_DEPENDENT_REC_3"/>
    <property type="match status" value="1"/>
</dbReference>
<dbReference type="SUPFAM" id="SSF49464">
    <property type="entry name" value="Carboxypeptidase regulatory domain-like"/>
    <property type="match status" value="1"/>
</dbReference>
<dbReference type="GO" id="GO:0009279">
    <property type="term" value="C:cell outer membrane"/>
    <property type="evidence" value="ECO:0007669"/>
    <property type="project" value="UniProtKB-SubCell"/>
</dbReference>
<dbReference type="InterPro" id="IPR023996">
    <property type="entry name" value="TonB-dep_OMP_SusC/RagA"/>
</dbReference>
<evidence type="ECO:0000313" key="9">
    <source>
        <dbReference type="EMBL" id="KAA6327570.1"/>
    </source>
</evidence>
<dbReference type="Gene3D" id="2.40.170.20">
    <property type="entry name" value="TonB-dependent receptor, beta-barrel domain"/>
    <property type="match status" value="1"/>
</dbReference>
<dbReference type="AlphaFoldDB" id="A0A5J4R2L5"/>
<proteinExistence type="predicted"/>
<dbReference type="InterPro" id="IPR008969">
    <property type="entry name" value="CarboxyPept-like_regulatory"/>
</dbReference>
<protein>
    <submittedName>
        <fullName evidence="9">TonB-dependent receptor SusC</fullName>
    </submittedName>
</protein>
<evidence type="ECO:0000256" key="2">
    <source>
        <dbReference type="ARBA" id="ARBA00022448"/>
    </source>
</evidence>
<organism evidence="9">
    <name type="scientific">termite gut metagenome</name>
    <dbReference type="NCBI Taxonomy" id="433724"/>
    <lineage>
        <taxon>unclassified sequences</taxon>
        <taxon>metagenomes</taxon>
        <taxon>organismal metagenomes</taxon>
    </lineage>
</organism>
<evidence type="ECO:0000259" key="8">
    <source>
        <dbReference type="Pfam" id="PF07715"/>
    </source>
</evidence>
<evidence type="ECO:0000256" key="5">
    <source>
        <dbReference type="ARBA" id="ARBA00023136"/>
    </source>
</evidence>
<comment type="subcellular location">
    <subcellularLocation>
        <location evidence="1">Cell outer membrane</location>
        <topology evidence="1">Multi-pass membrane protein</topology>
    </subcellularLocation>
</comment>
<keyword evidence="4" id="KW-0798">TonB box</keyword>
<dbReference type="Pfam" id="PF00593">
    <property type="entry name" value="TonB_dep_Rec_b-barrel"/>
    <property type="match status" value="1"/>
</dbReference>